<protein>
    <submittedName>
        <fullName evidence="1">Uncharacterized protein</fullName>
    </submittedName>
</protein>
<dbReference type="Proteomes" id="UP001187415">
    <property type="component" value="Unassembled WGS sequence"/>
</dbReference>
<dbReference type="EMBL" id="JAUPFM010000012">
    <property type="protein sequence ID" value="KAK2835410.1"/>
    <property type="molecule type" value="Genomic_DNA"/>
</dbReference>
<comment type="caution">
    <text evidence="1">The sequence shown here is derived from an EMBL/GenBank/DDBJ whole genome shotgun (WGS) entry which is preliminary data.</text>
</comment>
<proteinExistence type="predicted"/>
<accession>A0AA88MD05</accession>
<name>A0AA88MD05_CHASR</name>
<evidence type="ECO:0000313" key="1">
    <source>
        <dbReference type="EMBL" id="KAK2835410.1"/>
    </source>
</evidence>
<organism evidence="1 2">
    <name type="scientific">Channa striata</name>
    <name type="common">Snakehead murrel</name>
    <name type="synonym">Ophicephalus striatus</name>
    <dbReference type="NCBI Taxonomy" id="64152"/>
    <lineage>
        <taxon>Eukaryota</taxon>
        <taxon>Metazoa</taxon>
        <taxon>Chordata</taxon>
        <taxon>Craniata</taxon>
        <taxon>Vertebrata</taxon>
        <taxon>Euteleostomi</taxon>
        <taxon>Actinopterygii</taxon>
        <taxon>Neopterygii</taxon>
        <taxon>Teleostei</taxon>
        <taxon>Neoteleostei</taxon>
        <taxon>Acanthomorphata</taxon>
        <taxon>Anabantaria</taxon>
        <taxon>Anabantiformes</taxon>
        <taxon>Channoidei</taxon>
        <taxon>Channidae</taxon>
        <taxon>Channa</taxon>
    </lineage>
</organism>
<reference evidence="1" key="1">
    <citation type="submission" date="2023-07" db="EMBL/GenBank/DDBJ databases">
        <title>Chromosome-level Genome Assembly of Striped Snakehead (Channa striata).</title>
        <authorList>
            <person name="Liu H."/>
        </authorList>
    </citation>
    <scope>NUCLEOTIDE SEQUENCE</scope>
    <source>
        <strain evidence="1">Gz</strain>
        <tissue evidence="1">Muscle</tissue>
    </source>
</reference>
<keyword evidence="2" id="KW-1185">Reference proteome</keyword>
<sequence length="71" mass="8037">MMWQEDTTDYIIVEACCHDNPGVMVQNNISHDTASLCGTQALLTHFLRLYSVVQSKVSHKNACPTRKQSRN</sequence>
<gene>
    <name evidence="1" type="ORF">Q5P01_015894</name>
</gene>
<dbReference type="AlphaFoldDB" id="A0AA88MD05"/>
<evidence type="ECO:0000313" key="2">
    <source>
        <dbReference type="Proteomes" id="UP001187415"/>
    </source>
</evidence>